<dbReference type="NCBIfam" id="NF007628">
    <property type="entry name" value="PRK10290.1"/>
    <property type="match status" value="1"/>
</dbReference>
<dbReference type="RefSeq" id="WP_320508446.1">
    <property type="nucleotide sequence ID" value="NZ_JAXCLW010000002.1"/>
</dbReference>
<sequence length="181" mass="18697">MEKRSVLKLAIGIPALLAGLAWAEAALAEREVVTMHEITPEAIGKQLGTITLTDTDDGLQLAFQLKGLPPGEHGIHVHEKGSCDPASKDGGMQAGLGAGGHYDPAHSGHHLGPNGQGHLGDLELINVDVSGIDSEITTAKRLHLSDIRGRAIIIHAGGDNYADQPKPLGGGGARIACGIIK</sequence>
<gene>
    <name evidence="4" type="primary">sodC</name>
    <name evidence="4" type="ORF">SMD27_11195</name>
</gene>
<dbReference type="EC" id="1.15.1.1" evidence="2"/>
<proteinExistence type="inferred from homology"/>
<comment type="similarity">
    <text evidence="1 2">Belongs to the Cu-Zn superoxide dismutase family.</text>
</comment>
<evidence type="ECO:0000256" key="1">
    <source>
        <dbReference type="ARBA" id="ARBA00010457"/>
    </source>
</evidence>
<dbReference type="PROSITE" id="PS00087">
    <property type="entry name" value="SOD_CU_ZN_1"/>
    <property type="match status" value="1"/>
</dbReference>
<feature type="domain" description="Superoxide dismutase copper/zinc binding" evidence="3">
    <location>
        <begin position="48"/>
        <end position="180"/>
    </location>
</feature>
<keyword evidence="2" id="KW-0862">Zinc</keyword>
<reference evidence="4 5" key="1">
    <citation type="journal article" date="2016" name="Antonie Van Leeuwenhoek">
        <title>Dongia soli sp. nov., isolated from soil from Dokdo, Korea.</title>
        <authorList>
            <person name="Kim D.U."/>
            <person name="Lee H."/>
            <person name="Kim H."/>
            <person name="Kim S.G."/>
            <person name="Ka J.O."/>
        </authorList>
    </citation>
    <scope>NUCLEOTIDE SEQUENCE [LARGE SCALE GENOMIC DNA]</scope>
    <source>
        <strain evidence="4 5">D78</strain>
    </source>
</reference>
<keyword evidence="5" id="KW-1185">Reference proteome</keyword>
<dbReference type="PANTHER" id="PTHR10003">
    <property type="entry name" value="SUPEROXIDE DISMUTASE CU-ZN -RELATED"/>
    <property type="match status" value="1"/>
</dbReference>
<comment type="caution">
    <text evidence="4">The sequence shown here is derived from an EMBL/GenBank/DDBJ whole genome shotgun (WGS) entry which is preliminary data.</text>
</comment>
<evidence type="ECO:0000259" key="3">
    <source>
        <dbReference type="Pfam" id="PF00080"/>
    </source>
</evidence>
<accession>A0ABU5EBN3</accession>
<organism evidence="4 5">
    <name type="scientific">Dongia soli</name>
    <dbReference type="NCBI Taxonomy" id="600628"/>
    <lineage>
        <taxon>Bacteria</taxon>
        <taxon>Pseudomonadati</taxon>
        <taxon>Pseudomonadota</taxon>
        <taxon>Alphaproteobacteria</taxon>
        <taxon>Rhodospirillales</taxon>
        <taxon>Dongiaceae</taxon>
        <taxon>Dongia</taxon>
    </lineage>
</organism>
<dbReference type="GO" id="GO:0004784">
    <property type="term" value="F:superoxide dismutase activity"/>
    <property type="evidence" value="ECO:0007669"/>
    <property type="project" value="UniProtKB-EC"/>
</dbReference>
<protein>
    <recommendedName>
        <fullName evidence="2">Superoxide dismutase [Cu-Zn]</fullName>
        <ecNumber evidence="2">1.15.1.1</ecNumber>
    </recommendedName>
</protein>
<dbReference type="InterPro" id="IPR036423">
    <property type="entry name" value="SOD-like_Cu/Zn_dom_sf"/>
</dbReference>
<dbReference type="Pfam" id="PF00080">
    <property type="entry name" value="Sod_Cu"/>
    <property type="match status" value="1"/>
</dbReference>
<name>A0ABU5EBN3_9PROT</name>
<dbReference type="InterPro" id="IPR001424">
    <property type="entry name" value="SOD_Cu_Zn_dom"/>
</dbReference>
<comment type="cofactor">
    <cofactor evidence="2">
        <name>Cu cation</name>
        <dbReference type="ChEBI" id="CHEBI:23378"/>
    </cofactor>
    <text evidence="2">Binds 1 copper ion per subunit.</text>
</comment>
<comment type="function">
    <text evidence="2">Destroys radicals which are normally produced within the cells and which are toxic to biological systems.</text>
</comment>
<comment type="catalytic activity">
    <reaction evidence="2">
        <text>2 superoxide + 2 H(+) = H2O2 + O2</text>
        <dbReference type="Rhea" id="RHEA:20696"/>
        <dbReference type="ChEBI" id="CHEBI:15378"/>
        <dbReference type="ChEBI" id="CHEBI:15379"/>
        <dbReference type="ChEBI" id="CHEBI:16240"/>
        <dbReference type="ChEBI" id="CHEBI:18421"/>
        <dbReference type="EC" id="1.15.1.1"/>
    </reaction>
</comment>
<dbReference type="Proteomes" id="UP001279642">
    <property type="component" value="Unassembled WGS sequence"/>
</dbReference>
<keyword evidence="2" id="KW-0186">Copper</keyword>
<dbReference type="SUPFAM" id="SSF49329">
    <property type="entry name" value="Cu,Zn superoxide dismutase-like"/>
    <property type="match status" value="1"/>
</dbReference>
<dbReference type="PROSITE" id="PS00332">
    <property type="entry name" value="SOD_CU_ZN_2"/>
    <property type="match status" value="1"/>
</dbReference>
<evidence type="ECO:0000313" key="5">
    <source>
        <dbReference type="Proteomes" id="UP001279642"/>
    </source>
</evidence>
<dbReference type="EMBL" id="JAXCLW010000002">
    <property type="protein sequence ID" value="MDY0883410.1"/>
    <property type="molecule type" value="Genomic_DNA"/>
</dbReference>
<keyword evidence="2" id="KW-0479">Metal-binding</keyword>
<dbReference type="InterPro" id="IPR018152">
    <property type="entry name" value="SOD_Cu/Zn_BS"/>
</dbReference>
<comment type="cofactor">
    <cofactor evidence="2">
        <name>Zn(2+)</name>
        <dbReference type="ChEBI" id="CHEBI:29105"/>
    </cofactor>
    <text evidence="2">Binds 1 zinc ion per subunit.</text>
</comment>
<evidence type="ECO:0000313" key="4">
    <source>
        <dbReference type="EMBL" id="MDY0883410.1"/>
    </source>
</evidence>
<dbReference type="InterPro" id="IPR024134">
    <property type="entry name" value="SOD_Cu/Zn_/chaperone"/>
</dbReference>
<dbReference type="Gene3D" id="2.60.40.200">
    <property type="entry name" value="Superoxide dismutase, copper/zinc binding domain"/>
    <property type="match status" value="1"/>
</dbReference>
<evidence type="ECO:0000256" key="2">
    <source>
        <dbReference type="RuleBase" id="RU000393"/>
    </source>
</evidence>
<keyword evidence="2 4" id="KW-0560">Oxidoreductase</keyword>